<protein>
    <submittedName>
        <fullName evidence="2">DUF5615 family PIN-like protein</fullName>
    </submittedName>
</protein>
<dbReference type="Proteomes" id="UP000593758">
    <property type="component" value="Chromosome"/>
</dbReference>
<dbReference type="InterPro" id="IPR041049">
    <property type="entry name" value="DUF5615"/>
</dbReference>
<evidence type="ECO:0000259" key="1">
    <source>
        <dbReference type="Pfam" id="PF18480"/>
    </source>
</evidence>
<evidence type="ECO:0000313" key="3">
    <source>
        <dbReference type="Proteomes" id="UP000593758"/>
    </source>
</evidence>
<sequence length="123" mass="13059">MRLLLDECLSSRLGALLQEAGHDVTHVRDLGLAGASDVEVMACAKDDERVLVSADTDFGELLASSGDSVPSLVLIRRPARDPEAQAHVLVSNLPALGEELASGAVAVILNDRIRIRRLPLGRA</sequence>
<accession>A0A7M1SPL8</accession>
<dbReference type="Pfam" id="PF18480">
    <property type="entry name" value="DUF5615"/>
    <property type="match status" value="1"/>
</dbReference>
<dbReference type="AlphaFoldDB" id="A0A7M1SPL8"/>
<feature type="domain" description="DUF5615" evidence="1">
    <location>
        <begin position="1"/>
        <end position="108"/>
    </location>
</feature>
<proteinExistence type="predicted"/>
<organism evidence="2 3">
    <name type="scientific">Ruania alkalisoli</name>
    <dbReference type="NCBI Taxonomy" id="2779775"/>
    <lineage>
        <taxon>Bacteria</taxon>
        <taxon>Bacillati</taxon>
        <taxon>Actinomycetota</taxon>
        <taxon>Actinomycetes</taxon>
        <taxon>Micrococcales</taxon>
        <taxon>Ruaniaceae</taxon>
        <taxon>Ruania</taxon>
    </lineage>
</organism>
<evidence type="ECO:0000313" key="2">
    <source>
        <dbReference type="EMBL" id="QOR69499.1"/>
    </source>
</evidence>
<dbReference type="RefSeq" id="WP_193495923.1">
    <property type="nucleotide sequence ID" value="NZ_CP063169.1"/>
</dbReference>
<reference evidence="2 3" key="1">
    <citation type="submission" date="2020-10" db="EMBL/GenBank/DDBJ databases">
        <title>Haloactinobacterium sp. RN3S43, a bacterium isolated from saline soil.</title>
        <authorList>
            <person name="Sun J.-Q."/>
        </authorList>
    </citation>
    <scope>NUCLEOTIDE SEQUENCE [LARGE SCALE GENOMIC DNA]</scope>
    <source>
        <strain evidence="2 3">RN3S43</strain>
    </source>
</reference>
<dbReference type="KEGG" id="halt:IM660_12460"/>
<dbReference type="EMBL" id="CP063169">
    <property type="protein sequence ID" value="QOR69499.1"/>
    <property type="molecule type" value="Genomic_DNA"/>
</dbReference>
<keyword evidence="3" id="KW-1185">Reference proteome</keyword>
<name>A0A7M1SPL8_9MICO</name>
<gene>
    <name evidence="2" type="ORF">IM660_12460</name>
</gene>